<feature type="transmembrane region" description="Helical" evidence="1">
    <location>
        <begin position="200"/>
        <end position="220"/>
    </location>
</feature>
<dbReference type="InterPro" id="IPR007163">
    <property type="entry name" value="VCA0040-like"/>
</dbReference>
<protein>
    <submittedName>
        <fullName evidence="2">DUF368 domain-containing protein</fullName>
    </submittedName>
</protein>
<name>A0ABT7QLZ3_9GAMM</name>
<feature type="transmembrane region" description="Helical" evidence="1">
    <location>
        <begin position="102"/>
        <end position="119"/>
    </location>
</feature>
<feature type="transmembrane region" description="Helical" evidence="1">
    <location>
        <begin position="32"/>
        <end position="54"/>
    </location>
</feature>
<evidence type="ECO:0000313" key="3">
    <source>
        <dbReference type="Proteomes" id="UP001168167"/>
    </source>
</evidence>
<keyword evidence="1" id="KW-0812">Transmembrane</keyword>
<comment type="caution">
    <text evidence="2">The sequence shown here is derived from an EMBL/GenBank/DDBJ whole genome shotgun (WGS) entry which is preliminary data.</text>
</comment>
<accession>A0ABT7QLZ3</accession>
<dbReference type="EMBL" id="JANQAO010000003">
    <property type="protein sequence ID" value="MDM5147731.1"/>
    <property type="molecule type" value="Genomic_DNA"/>
</dbReference>
<dbReference type="Proteomes" id="UP001168167">
    <property type="component" value="Unassembled WGS sequence"/>
</dbReference>
<feature type="transmembrane region" description="Helical" evidence="1">
    <location>
        <begin position="131"/>
        <end position="149"/>
    </location>
</feature>
<keyword evidence="1" id="KW-0472">Membrane</keyword>
<evidence type="ECO:0000256" key="1">
    <source>
        <dbReference type="SAM" id="Phobius"/>
    </source>
</evidence>
<dbReference type="Pfam" id="PF04018">
    <property type="entry name" value="VCA0040-like"/>
    <property type="match status" value="1"/>
</dbReference>
<reference evidence="2" key="2">
    <citation type="journal article" date="2023" name="Microbiome">
        <title>Synthase-selected sorting approach identifies a beta-lactone synthase in a nudibranch symbiotic bacterium.</title>
        <authorList>
            <person name="Dzunkova M."/>
            <person name="La Clair J.J."/>
            <person name="Tyml T."/>
            <person name="Doud D."/>
            <person name="Schulz F."/>
            <person name="Piquer-Esteban S."/>
            <person name="Porcel Sanchis D."/>
            <person name="Osborn A."/>
            <person name="Robinson D."/>
            <person name="Louie K.B."/>
            <person name="Bowen B.P."/>
            <person name="Bowers R.M."/>
            <person name="Lee J."/>
            <person name="Arnau V."/>
            <person name="Diaz-Villanueva W."/>
            <person name="Stepanauskas R."/>
            <person name="Gosliner T."/>
            <person name="Date S.V."/>
            <person name="Northen T.R."/>
            <person name="Cheng J.F."/>
            <person name="Burkart M.D."/>
            <person name="Woyke T."/>
        </authorList>
    </citation>
    <scope>NUCLEOTIDE SEQUENCE</scope>
    <source>
        <strain evidence="2">Df01</strain>
    </source>
</reference>
<evidence type="ECO:0000313" key="2">
    <source>
        <dbReference type="EMBL" id="MDM5147731.1"/>
    </source>
</evidence>
<dbReference type="PANTHER" id="PTHR37308:SF1">
    <property type="entry name" value="POLYPRENYL-PHOSPHATE TRANSPORTER"/>
    <property type="match status" value="1"/>
</dbReference>
<reference evidence="2" key="1">
    <citation type="submission" date="2022-08" db="EMBL/GenBank/DDBJ databases">
        <authorList>
            <person name="Dzunkova M."/>
            <person name="La Clair J."/>
            <person name="Tyml T."/>
            <person name="Doud D."/>
            <person name="Schulz F."/>
            <person name="Piquer S."/>
            <person name="Porcel Sanchis D."/>
            <person name="Osborn A."/>
            <person name="Robinson D."/>
            <person name="Louie K.B."/>
            <person name="Bowen B.P."/>
            <person name="Bowers R."/>
            <person name="Lee J."/>
            <person name="Arnau Llombart V."/>
            <person name="Diaz Villanueva W."/>
            <person name="Gosliner T."/>
            <person name="Northen T."/>
            <person name="Cheng J.-F."/>
            <person name="Burkart M.D."/>
            <person name="Woyke T."/>
        </authorList>
    </citation>
    <scope>NUCLEOTIDE SEQUENCE</scope>
    <source>
        <strain evidence="2">Df01</strain>
    </source>
</reference>
<feature type="transmembrane region" description="Helical" evidence="1">
    <location>
        <begin position="7"/>
        <end position="26"/>
    </location>
</feature>
<feature type="transmembrane region" description="Helical" evidence="1">
    <location>
        <begin position="74"/>
        <end position="96"/>
    </location>
</feature>
<proteinExistence type="predicted"/>
<keyword evidence="3" id="KW-1185">Reference proteome</keyword>
<keyword evidence="1" id="KW-1133">Transmembrane helix</keyword>
<sequence>MKTVKPYIGIFLRGICMGAADLVPGVSGGTVAFITGIYQRLLAAISAFSSAALWRELLRFNISGTWQLADGKFLLALGAGILSAVVLFNRLLHYLLSEHTHLLLAFFCGLVLASAKLVARELHAPTARHWAIGIVGAVFTLMTITQLPAGSMTPTLPTLFIGGAVAICAMLLPGISGSYILLIAGLYGAVINAIHEREIIALLIFAIGCGCGLLLFSRLLSYLLHRWHDAIVSLLIGVMLGALPKLWPWKAHADGMKIILQPNVLPTVYESDPQIWAALALASLGAMLVLALQKTAATLIKDN</sequence>
<feature type="transmembrane region" description="Helical" evidence="1">
    <location>
        <begin position="155"/>
        <end position="172"/>
    </location>
</feature>
<dbReference type="PANTHER" id="PTHR37308">
    <property type="entry name" value="INTEGRAL MEMBRANE PROTEIN"/>
    <property type="match status" value="1"/>
</dbReference>
<organism evidence="2 3">
    <name type="scientific">Candidatus Doriopsillibacter californiensis</name>
    <dbReference type="NCBI Taxonomy" id="2970740"/>
    <lineage>
        <taxon>Bacteria</taxon>
        <taxon>Pseudomonadati</taxon>
        <taxon>Pseudomonadota</taxon>
        <taxon>Gammaproteobacteria</taxon>
        <taxon>Candidatus Tethybacterales</taxon>
        <taxon>Candidatus Persebacteraceae</taxon>
        <taxon>Candidatus Doriopsillibacter</taxon>
    </lineage>
</organism>
<feature type="transmembrane region" description="Helical" evidence="1">
    <location>
        <begin position="275"/>
        <end position="292"/>
    </location>
</feature>
<gene>
    <name evidence="2" type="ORF">NQX30_05035</name>
</gene>